<dbReference type="InterPro" id="IPR007168">
    <property type="entry name" value="Phageshock_PspC_N"/>
</dbReference>
<dbReference type="KEGG" id="slut:H9L13_07500"/>
<protein>
    <submittedName>
        <fullName evidence="3">PspC domain-containing protein</fullName>
    </submittedName>
</protein>
<keyword evidence="4" id="KW-1185">Reference proteome</keyword>
<feature type="domain" description="Phage shock protein PspC N-terminal" evidence="2">
    <location>
        <begin position="16"/>
        <end position="59"/>
    </location>
</feature>
<evidence type="ECO:0000256" key="1">
    <source>
        <dbReference type="SAM" id="Phobius"/>
    </source>
</evidence>
<sequence>MQAHDDQTALPFRAHTILGVFEAIGEDFGFNPNWLRIPFAASVLFSPMIAIAVYFGLGVAVLASRLLFPKAKSGVVSADAQATSQIVPANDPAKQDDLSIAA</sequence>
<keyword evidence="1" id="KW-0812">Transmembrane</keyword>
<dbReference type="EMBL" id="CP060718">
    <property type="protein sequence ID" value="QNN66558.1"/>
    <property type="molecule type" value="Genomic_DNA"/>
</dbReference>
<keyword evidence="1" id="KW-1133">Transmembrane helix</keyword>
<keyword evidence="1" id="KW-0472">Membrane</keyword>
<accession>A0A7G9SFD3</accession>
<name>A0A7G9SFD3_9SPHN</name>
<evidence type="ECO:0000313" key="3">
    <source>
        <dbReference type="EMBL" id="QNN66558.1"/>
    </source>
</evidence>
<proteinExistence type="predicted"/>
<reference evidence="3 4" key="1">
    <citation type="submission" date="2020-08" db="EMBL/GenBank/DDBJ databases">
        <title>Genome sequence of Sphingomonas lutea KCTC 23642T.</title>
        <authorList>
            <person name="Hyun D.-W."/>
            <person name="Bae J.-W."/>
        </authorList>
    </citation>
    <scope>NUCLEOTIDE SEQUENCE [LARGE SCALE GENOMIC DNA]</scope>
    <source>
        <strain evidence="3 4">KCTC 23642</strain>
    </source>
</reference>
<dbReference type="RefSeq" id="WP_187537150.1">
    <property type="nucleotide sequence ID" value="NZ_BAABJT010000001.1"/>
</dbReference>
<gene>
    <name evidence="3" type="ORF">H9L13_07500</name>
</gene>
<feature type="transmembrane region" description="Helical" evidence="1">
    <location>
        <begin position="39"/>
        <end position="63"/>
    </location>
</feature>
<organism evidence="3 4">
    <name type="scientific">Sphingomonas lutea</name>
    <dbReference type="NCBI Taxonomy" id="1045317"/>
    <lineage>
        <taxon>Bacteria</taxon>
        <taxon>Pseudomonadati</taxon>
        <taxon>Pseudomonadota</taxon>
        <taxon>Alphaproteobacteria</taxon>
        <taxon>Sphingomonadales</taxon>
        <taxon>Sphingomonadaceae</taxon>
        <taxon>Sphingomonas</taxon>
    </lineage>
</organism>
<evidence type="ECO:0000313" key="4">
    <source>
        <dbReference type="Proteomes" id="UP000515971"/>
    </source>
</evidence>
<evidence type="ECO:0000259" key="2">
    <source>
        <dbReference type="Pfam" id="PF04024"/>
    </source>
</evidence>
<dbReference type="AlphaFoldDB" id="A0A7G9SFD3"/>
<dbReference type="Pfam" id="PF04024">
    <property type="entry name" value="PspC"/>
    <property type="match status" value="1"/>
</dbReference>
<dbReference type="Proteomes" id="UP000515971">
    <property type="component" value="Chromosome"/>
</dbReference>